<evidence type="ECO:0000313" key="1">
    <source>
        <dbReference type="EMBL" id="KAI5648473.1"/>
    </source>
</evidence>
<dbReference type="EMBL" id="CM044708">
    <property type="protein sequence ID" value="KAI5648473.1"/>
    <property type="molecule type" value="Genomic_DNA"/>
</dbReference>
<keyword evidence="2" id="KW-1185">Reference proteome</keyword>
<sequence>MSLDSSTFGTLAPSRYITFTFPNPIQPLSAFLHTPVIRISVIDSPAATDVATATTAAMLVPPNRESDWTFSTEPGNLQLLLALPDLSRLILIANNVPNCSCPTSYKPPVYITDADAGTLQIEETLMPLLIALTPKLAFVQTNGFPLIPFLSYEDEVIRSSVLEVCVGPSVGEMLVENVELKLADGGREFRRRLRFKRMPNLVQSQVRINLHDESDLVEELDSAVFNVDASVLVQPYLSPMVAGLSVICSHLDRQIQEGLRPRALCLGVGGGVLVNFMTARLGFEVVAVEEDEVVLRVGKKYFGLRESEFVHLCVGDGVELVEKIAFDRKDQNFNGCNVENGSFLQNLDRKFDVIMVDLDSSDARMGTSAPPLKFVRKSVLLAAREIISGNGILVMNVIPPSKSFYETLVAEFHDVFKELYEIDVGNGENMVLVASVSEIHSSTSEGGDNFLQKLELIIQEPYINSMRKISRVANC</sequence>
<name>A0ACB9ZN64_CATRO</name>
<dbReference type="Proteomes" id="UP001060085">
    <property type="component" value="Linkage Group LG08"/>
</dbReference>
<organism evidence="1 2">
    <name type="scientific">Catharanthus roseus</name>
    <name type="common">Madagascar periwinkle</name>
    <name type="synonym">Vinca rosea</name>
    <dbReference type="NCBI Taxonomy" id="4058"/>
    <lineage>
        <taxon>Eukaryota</taxon>
        <taxon>Viridiplantae</taxon>
        <taxon>Streptophyta</taxon>
        <taxon>Embryophyta</taxon>
        <taxon>Tracheophyta</taxon>
        <taxon>Spermatophyta</taxon>
        <taxon>Magnoliopsida</taxon>
        <taxon>eudicotyledons</taxon>
        <taxon>Gunneridae</taxon>
        <taxon>Pentapetalae</taxon>
        <taxon>asterids</taxon>
        <taxon>lamiids</taxon>
        <taxon>Gentianales</taxon>
        <taxon>Apocynaceae</taxon>
        <taxon>Rauvolfioideae</taxon>
        <taxon>Vinceae</taxon>
        <taxon>Catharanthinae</taxon>
        <taxon>Catharanthus</taxon>
    </lineage>
</organism>
<comment type="caution">
    <text evidence="1">The sequence shown here is derived from an EMBL/GenBank/DDBJ whole genome shotgun (WGS) entry which is preliminary data.</text>
</comment>
<accession>A0ACB9ZN64</accession>
<protein>
    <submittedName>
        <fullName evidence="1">Uncharacterized protein</fullName>
    </submittedName>
</protein>
<gene>
    <name evidence="1" type="ORF">M9H77_34478</name>
</gene>
<proteinExistence type="predicted"/>
<evidence type="ECO:0000313" key="2">
    <source>
        <dbReference type="Proteomes" id="UP001060085"/>
    </source>
</evidence>
<reference evidence="2" key="1">
    <citation type="journal article" date="2023" name="Nat. Plants">
        <title>Single-cell RNA sequencing provides a high-resolution roadmap for understanding the multicellular compartmentation of specialized metabolism.</title>
        <authorList>
            <person name="Sun S."/>
            <person name="Shen X."/>
            <person name="Li Y."/>
            <person name="Li Y."/>
            <person name="Wang S."/>
            <person name="Li R."/>
            <person name="Zhang H."/>
            <person name="Shen G."/>
            <person name="Guo B."/>
            <person name="Wei J."/>
            <person name="Xu J."/>
            <person name="St-Pierre B."/>
            <person name="Chen S."/>
            <person name="Sun C."/>
        </authorList>
    </citation>
    <scope>NUCLEOTIDE SEQUENCE [LARGE SCALE GENOMIC DNA]</scope>
</reference>